<dbReference type="InterPro" id="IPR002821">
    <property type="entry name" value="Hydantoinase_A"/>
</dbReference>
<evidence type="ECO:0000259" key="2">
    <source>
        <dbReference type="Pfam" id="PF05378"/>
    </source>
</evidence>
<evidence type="ECO:0000313" key="3">
    <source>
        <dbReference type="EMBL" id="XDT71764.1"/>
    </source>
</evidence>
<feature type="domain" description="Hydantoinase/oxoprolinase N-terminal" evidence="2">
    <location>
        <begin position="5"/>
        <end position="180"/>
    </location>
</feature>
<dbReference type="KEGG" id="tcd:AAIA72_13265"/>
<reference evidence="3" key="1">
    <citation type="submission" date="2024-05" db="EMBL/GenBank/DDBJ databases">
        <title>Genome sequencing of novel strain.</title>
        <authorList>
            <person name="Ganbat D."/>
            <person name="Ganbat S."/>
            <person name="Lee S.-J."/>
        </authorList>
    </citation>
    <scope>NUCLEOTIDE SEQUENCE</scope>
    <source>
        <strain evidence="3">SMD15-11</strain>
    </source>
</reference>
<dbReference type="AlphaFoldDB" id="A0AB39UUT4"/>
<dbReference type="GO" id="GO:0005829">
    <property type="term" value="C:cytosol"/>
    <property type="evidence" value="ECO:0007669"/>
    <property type="project" value="TreeGrafter"/>
</dbReference>
<dbReference type="InterPro" id="IPR008040">
    <property type="entry name" value="Hydant_A_N"/>
</dbReference>
<dbReference type="InterPro" id="IPR045079">
    <property type="entry name" value="Oxoprolinase-like"/>
</dbReference>
<dbReference type="Pfam" id="PF01968">
    <property type="entry name" value="Hydantoinase_A"/>
    <property type="match status" value="1"/>
</dbReference>
<dbReference type="GO" id="GO:0017168">
    <property type="term" value="F:5-oxoprolinase (ATP-hydrolyzing) activity"/>
    <property type="evidence" value="ECO:0007669"/>
    <property type="project" value="TreeGrafter"/>
</dbReference>
<evidence type="ECO:0000259" key="1">
    <source>
        <dbReference type="Pfam" id="PF01968"/>
    </source>
</evidence>
<organism evidence="3">
    <name type="scientific">Thermohahella caldifontis</name>
    <dbReference type="NCBI Taxonomy" id="3142973"/>
    <lineage>
        <taxon>Bacteria</taxon>
        <taxon>Pseudomonadati</taxon>
        <taxon>Pseudomonadota</taxon>
        <taxon>Gammaproteobacteria</taxon>
        <taxon>Oceanospirillales</taxon>
        <taxon>Hahellaceae</taxon>
        <taxon>Thermohahella</taxon>
    </lineage>
</organism>
<dbReference type="GO" id="GO:0006749">
    <property type="term" value="P:glutathione metabolic process"/>
    <property type="evidence" value="ECO:0007669"/>
    <property type="project" value="TreeGrafter"/>
</dbReference>
<protein>
    <submittedName>
        <fullName evidence="3">Hydantoinase/oxoprolinase family protein</fullName>
    </submittedName>
</protein>
<proteinExistence type="predicted"/>
<name>A0AB39UUT4_9GAMM</name>
<dbReference type="Pfam" id="PF05378">
    <property type="entry name" value="Hydant_A_N"/>
    <property type="match status" value="1"/>
</dbReference>
<dbReference type="InterPro" id="IPR043129">
    <property type="entry name" value="ATPase_NBD"/>
</dbReference>
<accession>A0AB39UUT4</accession>
<dbReference type="PANTHER" id="PTHR11365:SF23">
    <property type="entry name" value="HYPOTHETICAL 5-OXOPROLINASE (EUROFUNG)-RELATED"/>
    <property type="match status" value="1"/>
</dbReference>
<gene>
    <name evidence="3" type="ORF">AAIA72_13265</name>
</gene>
<dbReference type="SUPFAM" id="SSF53067">
    <property type="entry name" value="Actin-like ATPase domain"/>
    <property type="match status" value="1"/>
</dbReference>
<dbReference type="RefSeq" id="WP_369600788.1">
    <property type="nucleotide sequence ID" value="NZ_CP154858.1"/>
</dbReference>
<dbReference type="EMBL" id="CP154858">
    <property type="protein sequence ID" value="XDT71764.1"/>
    <property type="molecule type" value="Genomic_DNA"/>
</dbReference>
<sequence>MRRIRLGVDTGGTFTDFVVLDDDGIRVHKVLSTPEAPERAILQGIRELGLEAAMQAGHIHMVHGSTVATNAALENKGVPVAWVTNAGFEDILTIGRQARRTLYDFRQAAEAPPVPRSHCIGVAARMDARGQEVVALSADEVAAVIAAVRDLGVRAVAICFLFSWQNPEHEQRLAEALRRALPDVFVCASHEVLPEIQEYERGMATWMNAWLGPVVRGYLQRLRDAVAPSRVDIMQSSAGVGDVDQVADRAVNLLLSGPAGGLAAAQAVQRQLALPGMLTFDMGGTSTDVAMLQEGLTLTRDGRIRDWPVAVPMVDMHTIGAGGGSLIWLDAGGMLQVGPESAGALPGPACYGRGGMQPTITDAHVVLGTLPAFTRLGGHMTVDVDAARRAFAPLAAAMQTDVETVAAGALAIATEHMAQALRVISLYRGHDPRAYALCCFGGAGGLHVCDLAEALGMQRAVVPEMAGVLSALGMLAAPREYVLTHSVNQPWPPDEQTRSRMRELRETLVQTGRRRLGHPEAEVRVRLHLRYVGQTHALVVPADDWSAVSERFRDAHQSAYGFVMNRPIECVSMEVAVREASPSLTWPVTVVPGRTPQFQTVHGQARPVPVWPRQALAPGQTLSGPAIVTDAVGTLWLKPGWILARHALGHLQLRRDR</sequence>
<dbReference type="PANTHER" id="PTHR11365">
    <property type="entry name" value="5-OXOPROLINASE RELATED"/>
    <property type="match status" value="1"/>
</dbReference>
<feature type="domain" description="Hydantoinase A/oxoprolinase" evidence="1">
    <location>
        <begin position="201"/>
        <end position="477"/>
    </location>
</feature>